<evidence type="ECO:0000313" key="3">
    <source>
        <dbReference type="Proteomes" id="UP001432128"/>
    </source>
</evidence>
<dbReference type="AlphaFoldDB" id="A0AAU4K426"/>
<dbReference type="InterPro" id="IPR015286">
    <property type="entry name" value="Porin_fam_mycobact-type"/>
</dbReference>
<organism evidence="2 3">
    <name type="scientific">Williamsia herbipolensis</name>
    <dbReference type="NCBI Taxonomy" id="1603258"/>
    <lineage>
        <taxon>Bacteria</taxon>
        <taxon>Bacillati</taxon>
        <taxon>Actinomycetota</taxon>
        <taxon>Actinomycetes</taxon>
        <taxon>Mycobacteriales</taxon>
        <taxon>Nocardiaceae</taxon>
        <taxon>Williamsia</taxon>
    </lineage>
</organism>
<name>A0AAU4K426_9NOCA</name>
<dbReference type="EMBL" id="CP108021">
    <property type="protein sequence ID" value="WUM20820.1"/>
    <property type="molecule type" value="Genomic_DNA"/>
</dbReference>
<keyword evidence="1" id="KW-0732">Signal</keyword>
<evidence type="ECO:0000256" key="1">
    <source>
        <dbReference type="SAM" id="SignalP"/>
    </source>
</evidence>
<protein>
    <submittedName>
        <fullName evidence="2">MspA family porin</fullName>
    </submittedName>
</protein>
<keyword evidence="3" id="KW-1185">Reference proteome</keyword>
<feature type="signal peptide" evidence="1">
    <location>
        <begin position="1"/>
        <end position="35"/>
    </location>
</feature>
<dbReference type="KEGG" id="whr:OG579_03015"/>
<accession>A0AAU4K426</accession>
<evidence type="ECO:0000313" key="2">
    <source>
        <dbReference type="EMBL" id="WUM20820.1"/>
    </source>
</evidence>
<dbReference type="Gene3D" id="2.60.40.1650">
    <property type="entry name" value="Porin MspA (Ig-like beta-sandwich domain)"/>
    <property type="match status" value="2"/>
</dbReference>
<dbReference type="PROSITE" id="PS51318">
    <property type="entry name" value="TAT"/>
    <property type="match status" value="1"/>
</dbReference>
<dbReference type="RefSeq" id="WP_328858035.1">
    <property type="nucleotide sequence ID" value="NZ_CP108021.1"/>
</dbReference>
<dbReference type="Pfam" id="PF09203">
    <property type="entry name" value="MspA"/>
    <property type="match status" value="1"/>
</dbReference>
<gene>
    <name evidence="2" type="ORF">OG579_03015</name>
</gene>
<dbReference type="Proteomes" id="UP001432128">
    <property type="component" value="Chromosome"/>
</dbReference>
<reference evidence="2 3" key="1">
    <citation type="submission" date="2022-10" db="EMBL/GenBank/DDBJ databases">
        <title>The complete genomes of actinobacterial strains from the NBC collection.</title>
        <authorList>
            <person name="Joergensen T.S."/>
            <person name="Alvarez Arevalo M."/>
            <person name="Sterndorff E.B."/>
            <person name="Faurdal D."/>
            <person name="Vuksanovic O."/>
            <person name="Mourched A.-S."/>
            <person name="Charusanti P."/>
            <person name="Shaw S."/>
            <person name="Blin K."/>
            <person name="Weber T."/>
        </authorList>
    </citation>
    <scope>NUCLEOTIDE SEQUENCE [LARGE SCALE GENOMIC DNA]</scope>
    <source>
        <strain evidence="2 3">NBC_00319</strain>
    </source>
</reference>
<dbReference type="InterPro" id="IPR006311">
    <property type="entry name" value="TAT_signal"/>
</dbReference>
<proteinExistence type="predicted"/>
<sequence>MNTSSKSSRRAVGVAGTSAVIAVAAALLSQGTANADVFLKLPSQTDVQTLPDGTKVTIVRTNENAVIAPSLGGTPLHRAAQVSAKYTVTTSKKAKIRIAAGYIVGCQVSITGANSGTTGTSSQNTVTSAATQGAGATQTLSLGPGQAAVYYVNNVEKADDFGSQQQTQNVDYETTKASNSYTNEQLQLTGCAGYAQARSYATIRIRTSNVDKQISTYGRPFSIG</sequence>
<feature type="chain" id="PRO_5043458233" evidence="1">
    <location>
        <begin position="36"/>
        <end position="224"/>
    </location>
</feature>